<organism evidence="4 5">
    <name type="scientific">Cohnella hongkongensis</name>
    <dbReference type="NCBI Taxonomy" id="178337"/>
    <lineage>
        <taxon>Bacteria</taxon>
        <taxon>Bacillati</taxon>
        <taxon>Bacillota</taxon>
        <taxon>Bacilli</taxon>
        <taxon>Bacillales</taxon>
        <taxon>Paenibacillaceae</taxon>
        <taxon>Cohnella</taxon>
    </lineage>
</organism>
<protein>
    <submittedName>
        <fullName evidence="4">Anti-sigma factor</fullName>
    </submittedName>
</protein>
<evidence type="ECO:0000313" key="5">
    <source>
        <dbReference type="Proteomes" id="UP001596028"/>
    </source>
</evidence>
<reference evidence="5" key="1">
    <citation type="journal article" date="2019" name="Int. J. Syst. Evol. Microbiol.">
        <title>The Global Catalogue of Microorganisms (GCM) 10K type strain sequencing project: providing services to taxonomists for standard genome sequencing and annotation.</title>
        <authorList>
            <consortium name="The Broad Institute Genomics Platform"/>
            <consortium name="The Broad Institute Genome Sequencing Center for Infectious Disease"/>
            <person name="Wu L."/>
            <person name="Ma J."/>
        </authorList>
    </citation>
    <scope>NUCLEOTIDE SEQUENCE [LARGE SCALE GENOMIC DNA]</scope>
    <source>
        <strain evidence="5">CCUG 49571</strain>
    </source>
</reference>
<dbReference type="Pfam" id="PF10099">
    <property type="entry name" value="RskA_C"/>
    <property type="match status" value="1"/>
</dbReference>
<keyword evidence="2" id="KW-0812">Transmembrane</keyword>
<gene>
    <name evidence="4" type="ORF">ACFO3S_23790</name>
</gene>
<evidence type="ECO:0000313" key="4">
    <source>
        <dbReference type="EMBL" id="MFC4601286.1"/>
    </source>
</evidence>
<accession>A0ABV9FH19</accession>
<evidence type="ECO:0000256" key="2">
    <source>
        <dbReference type="SAM" id="Phobius"/>
    </source>
</evidence>
<keyword evidence="2" id="KW-0472">Membrane</keyword>
<feature type="domain" description="Anti-sigma K factor RskA C-terminal" evidence="3">
    <location>
        <begin position="102"/>
        <end position="257"/>
    </location>
</feature>
<dbReference type="InterPro" id="IPR018764">
    <property type="entry name" value="RskA_C"/>
</dbReference>
<dbReference type="EMBL" id="JBHSEP010000024">
    <property type="protein sequence ID" value="MFC4601286.1"/>
    <property type="molecule type" value="Genomic_DNA"/>
</dbReference>
<feature type="region of interest" description="Disordered" evidence="1">
    <location>
        <begin position="247"/>
        <end position="267"/>
    </location>
</feature>
<comment type="caution">
    <text evidence="4">The sequence shown here is derived from an EMBL/GenBank/DDBJ whole genome shotgun (WGS) entry which is preliminary data.</text>
</comment>
<evidence type="ECO:0000256" key="1">
    <source>
        <dbReference type="SAM" id="MobiDB-lite"/>
    </source>
</evidence>
<feature type="transmembrane region" description="Helical" evidence="2">
    <location>
        <begin position="97"/>
        <end position="116"/>
    </location>
</feature>
<keyword evidence="2" id="KW-1133">Transmembrane helix</keyword>
<proteinExistence type="predicted"/>
<dbReference type="RefSeq" id="WP_378101128.1">
    <property type="nucleotide sequence ID" value="NZ_JBHSEP010000024.1"/>
</dbReference>
<name>A0ABV9FH19_9BACL</name>
<dbReference type="Proteomes" id="UP001596028">
    <property type="component" value="Unassembled WGS sequence"/>
</dbReference>
<keyword evidence="5" id="KW-1185">Reference proteome</keyword>
<evidence type="ECO:0000259" key="3">
    <source>
        <dbReference type="Pfam" id="PF10099"/>
    </source>
</evidence>
<sequence length="267" mass="28921">MLGRDCGIPDERWIDYHLGNLGKVSSEALERHAENCSVCRIASNEWADLLGVTAGRNEGVREAAPEGGSQRPFPGVYRSLRRQTAVRLLWRKAKRRPAVGAAFCAALLAAALIGLLKSAAVHDVPKTAAPLEAQHYAALHEPNGARLMELPGTRVISSSEVAVWPAVTPSFVPGRSLTVWINADTEELFVLLEGVLESEASDMQAWADSSSRTSNLGLLKFHSGQGHLYSRFREMAALEALRITIEPKGGSERPTNPVSAHVRLASE</sequence>